<dbReference type="OMA" id="ADDSNCK"/>
<dbReference type="GeneID" id="103039900"/>
<evidence type="ECO:0000256" key="5">
    <source>
        <dbReference type="ARBA" id="ARBA00022536"/>
    </source>
</evidence>
<dbReference type="GO" id="GO:0006958">
    <property type="term" value="P:complement activation, classical pathway"/>
    <property type="evidence" value="ECO:0007669"/>
    <property type="project" value="UniProtKB-KW"/>
</dbReference>
<evidence type="ECO:0000313" key="28">
    <source>
        <dbReference type="Ensembl" id="ENSAMXP00005018532.1"/>
    </source>
</evidence>
<dbReference type="SMART" id="SM00192">
    <property type="entry name" value="LDLa"/>
    <property type="match status" value="1"/>
</dbReference>
<dbReference type="PRINTS" id="PR00764">
    <property type="entry name" value="COMPLEMENTC9"/>
</dbReference>
<dbReference type="InterPro" id="IPR035976">
    <property type="entry name" value="Sushi/SCR/CCP_sf"/>
</dbReference>
<feature type="disulfide bond" evidence="22">
    <location>
        <begin position="97"/>
        <end position="115"/>
    </location>
</feature>
<keyword evidence="12" id="KW-0391">Immunity</keyword>
<evidence type="ECO:0000256" key="17">
    <source>
        <dbReference type="ARBA" id="ARBA00023180"/>
    </source>
</evidence>
<dbReference type="InterPro" id="IPR023415">
    <property type="entry name" value="LDLR_class-A_CS"/>
</dbReference>
<evidence type="ECO:0000256" key="3">
    <source>
        <dbReference type="ARBA" id="ARBA00009214"/>
    </source>
</evidence>
<dbReference type="InterPro" id="IPR020864">
    <property type="entry name" value="MACPF"/>
</dbReference>
<dbReference type="InterPro" id="IPR036055">
    <property type="entry name" value="LDL_receptor-like_sf"/>
</dbReference>
<dbReference type="PROSITE" id="PS00279">
    <property type="entry name" value="MACPF_1"/>
    <property type="match status" value="1"/>
</dbReference>
<dbReference type="Pfam" id="PF00090">
    <property type="entry name" value="TSP_1"/>
    <property type="match status" value="2"/>
</dbReference>
<evidence type="ECO:0000256" key="8">
    <source>
        <dbReference type="ARBA" id="ARBA00022659"/>
    </source>
</evidence>
<evidence type="ECO:0000313" key="30">
    <source>
        <dbReference type="Proteomes" id="UP000752171"/>
    </source>
</evidence>
<evidence type="ECO:0000256" key="6">
    <source>
        <dbReference type="ARBA" id="ARBA00022537"/>
    </source>
</evidence>
<evidence type="ECO:0000256" key="15">
    <source>
        <dbReference type="ARBA" id="ARBA00023136"/>
    </source>
</evidence>
<name>A0A8B9HUR5_ASTMX</name>
<evidence type="ECO:0000256" key="7">
    <source>
        <dbReference type="ARBA" id="ARBA00022588"/>
    </source>
</evidence>
<keyword evidence="15" id="KW-0472">Membrane</keyword>
<dbReference type="Pfam" id="PF21330">
    <property type="entry name" value="Kazal_C7"/>
    <property type="match status" value="1"/>
</dbReference>
<dbReference type="InterPro" id="IPR001862">
    <property type="entry name" value="MAC_perforin"/>
</dbReference>
<dbReference type="Proteomes" id="UP000694621">
    <property type="component" value="Unplaced"/>
</dbReference>
<dbReference type="Pfam" id="PF18434">
    <property type="entry name" value="Kazal_3"/>
    <property type="match status" value="1"/>
</dbReference>
<keyword evidence="8 23" id="KW-0768">Sushi</keyword>
<dbReference type="GO" id="GO:0044218">
    <property type="term" value="C:other organism cell membrane"/>
    <property type="evidence" value="ECO:0007669"/>
    <property type="project" value="UniProtKB-KW"/>
</dbReference>
<dbReference type="PROSITE" id="PS51412">
    <property type="entry name" value="MACPF_2"/>
    <property type="match status" value="1"/>
</dbReference>
<dbReference type="KEGG" id="amex:103039900"/>
<dbReference type="GO" id="GO:0031640">
    <property type="term" value="P:killing of cells of another organism"/>
    <property type="evidence" value="ECO:0007669"/>
    <property type="project" value="UniProtKB-KW"/>
</dbReference>
<evidence type="ECO:0000256" key="18">
    <source>
        <dbReference type="ARBA" id="ARBA00023298"/>
    </source>
</evidence>
<dbReference type="PANTHER" id="PTHR45742:SF2">
    <property type="entry name" value="COMPLEMENT COMPONENT C7"/>
    <property type="match status" value="1"/>
</dbReference>
<feature type="domain" description="MACPF" evidence="26">
    <location>
        <begin position="127"/>
        <end position="454"/>
    </location>
</feature>
<dbReference type="InterPro" id="IPR000884">
    <property type="entry name" value="TSP1_rpt"/>
</dbReference>
<dbReference type="SMART" id="SM00209">
    <property type="entry name" value="TSP1"/>
    <property type="match status" value="2"/>
</dbReference>
<dbReference type="InterPro" id="IPR000436">
    <property type="entry name" value="Sushi_SCR_CCP_dom"/>
</dbReference>
<dbReference type="Gene3D" id="2.10.70.10">
    <property type="entry name" value="Complement Module, domain 1"/>
    <property type="match status" value="2"/>
</dbReference>
<keyword evidence="5" id="KW-0245">EGF-like domain</keyword>
<accession>A0A8B9HUR5</accession>
<dbReference type="SUPFAM" id="SSF57535">
    <property type="entry name" value="Complement control module/SCR domain"/>
    <property type="match status" value="2"/>
</dbReference>
<gene>
    <name evidence="28" type="primary">c7a</name>
    <name evidence="27" type="synonym">C7</name>
    <name evidence="27" type="ORF">AMEX_G15569</name>
</gene>
<keyword evidence="6" id="KW-1052">Target cell membrane</keyword>
<keyword evidence="14" id="KW-0473">Membrane attack complex</keyword>
<evidence type="ECO:0000256" key="12">
    <source>
        <dbReference type="ARBA" id="ARBA00022859"/>
    </source>
</evidence>
<comment type="subcellular location">
    <subcellularLocation>
        <location evidence="2">Secreted</location>
    </subcellularLocation>
    <subcellularLocation>
        <location evidence="1">Target cell membrane</location>
    </subcellularLocation>
</comment>
<evidence type="ECO:0000256" key="20">
    <source>
        <dbReference type="ARBA" id="ARBA00093281"/>
    </source>
</evidence>
<dbReference type="PROSITE" id="PS50068">
    <property type="entry name" value="LDLRA_2"/>
    <property type="match status" value="1"/>
</dbReference>
<keyword evidence="16 23" id="KW-1015">Disulfide bond</keyword>
<dbReference type="InterPro" id="IPR020863">
    <property type="entry name" value="MACPF_CS"/>
</dbReference>
<dbReference type="CDD" id="cd00033">
    <property type="entry name" value="CCP"/>
    <property type="match status" value="1"/>
</dbReference>
<dbReference type="PANTHER" id="PTHR45742">
    <property type="entry name" value="COMPLEMENT COMPONENT C6"/>
    <property type="match status" value="1"/>
</dbReference>
<keyword evidence="9 24" id="KW-0732">Signal</keyword>
<dbReference type="InterPro" id="IPR003884">
    <property type="entry name" value="FacI_MAC"/>
</dbReference>
<keyword evidence="13" id="KW-0180">Complement pathway</keyword>
<feature type="chain" id="PRO_5044669030" description="Complement component C7" evidence="24">
    <location>
        <begin position="30"/>
        <end position="840"/>
    </location>
</feature>
<keyword evidence="4" id="KW-0964">Secreted</keyword>
<dbReference type="InterPro" id="IPR048825">
    <property type="entry name" value="C7_KAZAL"/>
</dbReference>
<comment type="similarity">
    <text evidence="3">Belongs to the complement C6/C7/C8/C9 family.</text>
</comment>
<reference evidence="28" key="2">
    <citation type="submission" date="2025-05" db="UniProtKB">
        <authorList>
            <consortium name="Ensembl"/>
        </authorList>
    </citation>
    <scope>IDENTIFICATION</scope>
</reference>
<evidence type="ECO:0000256" key="23">
    <source>
        <dbReference type="PROSITE-ProRule" id="PRU00302"/>
    </source>
</evidence>
<evidence type="ECO:0000256" key="4">
    <source>
        <dbReference type="ARBA" id="ARBA00022525"/>
    </source>
</evidence>
<feature type="domain" description="Sushi" evidence="25">
    <location>
        <begin position="567"/>
        <end position="626"/>
    </location>
</feature>
<dbReference type="Gene3D" id="2.20.100.10">
    <property type="entry name" value="Thrombospondin type-1 (TSP1) repeat"/>
    <property type="match status" value="2"/>
</dbReference>
<evidence type="ECO:0000256" key="16">
    <source>
        <dbReference type="ARBA" id="ARBA00023157"/>
    </source>
</evidence>
<dbReference type="SMART" id="SM00032">
    <property type="entry name" value="CCP"/>
    <property type="match status" value="2"/>
</dbReference>
<evidence type="ECO:0000259" key="26">
    <source>
        <dbReference type="PROSITE" id="PS51412"/>
    </source>
</evidence>
<dbReference type="InterPro" id="IPR036383">
    <property type="entry name" value="TSP1_rpt_sf"/>
</dbReference>
<dbReference type="Pfam" id="PF01823">
    <property type="entry name" value="MACPF"/>
    <property type="match status" value="1"/>
</dbReference>
<dbReference type="InterPro" id="IPR040729">
    <property type="entry name" value="Kazal_3"/>
</dbReference>
<dbReference type="SUPFAM" id="SSF82895">
    <property type="entry name" value="TSP-1 type 1 repeat"/>
    <property type="match status" value="2"/>
</dbReference>
<dbReference type="InterPro" id="IPR002172">
    <property type="entry name" value="LDrepeatLR_classA_rpt"/>
</dbReference>
<keyword evidence="11" id="KW-0204">Cytolysis</keyword>
<dbReference type="SMART" id="SM00057">
    <property type="entry name" value="FIMAC"/>
    <property type="match status" value="2"/>
</dbReference>
<dbReference type="PROSITE" id="PS50092">
    <property type="entry name" value="TSP1"/>
    <property type="match status" value="2"/>
</dbReference>
<feature type="domain" description="Sushi" evidence="25">
    <location>
        <begin position="627"/>
        <end position="688"/>
    </location>
</feature>
<dbReference type="PROSITE" id="PS01209">
    <property type="entry name" value="LDLRA_1"/>
    <property type="match status" value="1"/>
</dbReference>
<proteinExistence type="inferred from homology"/>
<dbReference type="SUPFAM" id="SSF57424">
    <property type="entry name" value="LDL receptor-like module"/>
    <property type="match status" value="1"/>
</dbReference>
<dbReference type="Pfam" id="PF00084">
    <property type="entry name" value="Sushi"/>
    <property type="match status" value="2"/>
</dbReference>
<evidence type="ECO:0000256" key="10">
    <source>
        <dbReference type="ARBA" id="ARBA00022737"/>
    </source>
</evidence>
<dbReference type="GO" id="GO:0005576">
    <property type="term" value="C:extracellular region"/>
    <property type="evidence" value="ECO:0007669"/>
    <property type="project" value="UniProtKB-SubCell"/>
</dbReference>
<dbReference type="SMART" id="SM00457">
    <property type="entry name" value="MACPF"/>
    <property type="match status" value="1"/>
</dbReference>
<dbReference type="Gene3D" id="3.30.60.30">
    <property type="match status" value="2"/>
</dbReference>
<keyword evidence="17" id="KW-0325">Glycoprotein</keyword>
<protein>
    <recommendedName>
        <fullName evidence="19">Complement component C7</fullName>
    </recommendedName>
</protein>
<keyword evidence="10" id="KW-0677">Repeat</keyword>
<evidence type="ECO:0000313" key="29">
    <source>
        <dbReference type="Proteomes" id="UP000694621"/>
    </source>
</evidence>
<feature type="signal peptide" evidence="24">
    <location>
        <begin position="1"/>
        <end position="29"/>
    </location>
</feature>
<evidence type="ECO:0000256" key="24">
    <source>
        <dbReference type="SAM" id="SignalP"/>
    </source>
</evidence>
<evidence type="ECO:0000256" key="22">
    <source>
        <dbReference type="PROSITE-ProRule" id="PRU00124"/>
    </source>
</evidence>
<dbReference type="GO" id="GO:0005579">
    <property type="term" value="C:membrane attack complex"/>
    <property type="evidence" value="ECO:0007669"/>
    <property type="project" value="UniProtKB-KW"/>
</dbReference>
<feature type="disulfide bond" evidence="23">
    <location>
        <begin position="597"/>
        <end position="624"/>
    </location>
</feature>
<reference evidence="27 30" key="1">
    <citation type="submission" date="2021-07" db="EMBL/GenBank/DDBJ databases">
        <authorList>
            <person name="Imarazene B."/>
            <person name="Zahm M."/>
            <person name="Klopp C."/>
            <person name="Cabau C."/>
            <person name="Beille S."/>
            <person name="Jouanno E."/>
            <person name="Castinel A."/>
            <person name="Lluch J."/>
            <person name="Gil L."/>
            <person name="Kuchtly C."/>
            <person name="Lopez Roques C."/>
            <person name="Donnadieu C."/>
            <person name="Parrinello H."/>
            <person name="Journot L."/>
            <person name="Du K."/>
            <person name="Schartl M."/>
            <person name="Retaux S."/>
            <person name="Guiguen Y."/>
        </authorList>
    </citation>
    <scope>NUCLEOTIDE SEQUENCE [LARGE SCALE GENOMIC DNA]</scope>
    <source>
        <strain evidence="27">Pach_M1</strain>
        <tissue evidence="27">Testis</tissue>
    </source>
</reference>
<evidence type="ECO:0000256" key="9">
    <source>
        <dbReference type="ARBA" id="ARBA00022729"/>
    </source>
</evidence>
<dbReference type="AlphaFoldDB" id="A0A8B9HUR5"/>
<dbReference type="Ensembl" id="ENSAMXT00005020478.1">
    <property type="protein sequence ID" value="ENSAMXP00005018532.1"/>
    <property type="gene ID" value="ENSAMXG00005009546.1"/>
</dbReference>
<evidence type="ECO:0000256" key="19">
    <source>
        <dbReference type="ARBA" id="ARBA00073222"/>
    </source>
</evidence>
<sequence>MTMSGSCRLGSVLLLSCLTVVLLLPAVRAEPVHCVWTPWSPWSACDACSKTQTQIRSFSVFPQFGGLGCTGNSHRTQSCETTQGCPLEEGCGNRFQCQSGKCINQALVCNGDMDCETDGSDEQRCKTRGEICTLQKPPPQIELTGLGYDALKGQFRGSVINTLSFGGQCRRTFSGNHQDFYRLPQSVLRYTFQVTAENDFSSEFYSSSWHYVQDINNRETTTGTTSGHHYFTSKEELKKTESRQLVVVSSNIEVAQFQNQPPEHLPLSEEFWRALSGLPVVYNYPAYRKLLERFGTHFMSEGTMGGQFRAMMYFSQEFIHKLKTSKEDFHECVKRTHTVLFFIKITTTKCKSFNRDLIHYNTQDQHSKTNRQVTANGGDTGYIAKLTSLNLNNPEANEKVFSQWAGSVKDLPKVISQKIRPLYELVKEVPCAGVKKLYLRKALESYLSEENTCRCRPCKNNGLIVLREGVCVCVCKQGTSGPACEHGAPVEEQPGVIHGGWSCWSEWSVCSAGRRSRSRSCNHPVPQNGKSCIGKSEETVNCEEEEELQYLRMMEPHCFDQTLEPIRRCGSPPPLINGFILDPKELYAVGSKVEYSCIDGYHLVGEPVAECTEQLTWKRAHQLCKSTECVPPVLSADVSGTPWKLSYRIGETVELNCTAGRARDGPAEIRCNSGLAWSPQSENTKCLAAVTAPPVTECQPWQKRAQDKCVCRVPYECEPSLEVCATSVERSWTRGQSVCKILAAQCLGQQFTLADHSACQWPELSTAVCPGCSLWTVCDDQSQTCRCRTLQECVSPGRWIQVCVQLSGESTPSTVSECEVGVRKCRGETPIILSLQPCES</sequence>
<dbReference type="PROSITE" id="PS50923">
    <property type="entry name" value="SUSHI"/>
    <property type="match status" value="2"/>
</dbReference>
<evidence type="ECO:0000256" key="1">
    <source>
        <dbReference type="ARBA" id="ARBA00004175"/>
    </source>
</evidence>
<evidence type="ECO:0000259" key="25">
    <source>
        <dbReference type="PROSITE" id="PS50923"/>
    </source>
</evidence>
<dbReference type="Gene3D" id="4.10.400.10">
    <property type="entry name" value="Low-density Lipoprotein Receptor"/>
    <property type="match status" value="1"/>
</dbReference>
<evidence type="ECO:0000256" key="21">
    <source>
        <dbReference type="ARBA" id="ARBA00093478"/>
    </source>
</evidence>
<dbReference type="OrthoDB" id="504708at2759"/>
<evidence type="ECO:0000256" key="11">
    <source>
        <dbReference type="ARBA" id="ARBA00022852"/>
    </source>
</evidence>
<evidence type="ECO:0000313" key="27">
    <source>
        <dbReference type="EMBL" id="KAG9270602.1"/>
    </source>
</evidence>
<dbReference type="GO" id="GO:0045087">
    <property type="term" value="P:innate immune response"/>
    <property type="evidence" value="ECO:0007669"/>
    <property type="project" value="UniProtKB-KW"/>
</dbReference>
<keyword evidence="18" id="KW-1053">Target membrane</keyword>
<dbReference type="CTD" id="562475"/>
<comment type="function">
    <text evidence="20">Component of the membrane attack complex (MAC), a multiprotein complex activated by the complement cascade, which inserts into a target cell membrane and forms a pore, leading to target cell membrane rupture and cell lysis. The MAC is initiated by proteolytic cleavage of C5 into complement C5b in response to the classical, alternative, lectin and GZMK complement pathways. The complement pathways consist in a cascade of proteins that leads to phagocytosis and breakdown of pathogens and signaling that strengthens the adaptive immune system. C7 serves as a membrane anchor. During MAC assembly, associates with C5b and C6 to form the C5b-7 complex, a key lipophilic precursor of the MAC complex, which associates with the outer leaflet and reduces the energy for membrane bending.</text>
</comment>
<comment type="caution">
    <text evidence="23">Lacks conserved residue(s) required for the propagation of feature annotation.</text>
</comment>
<dbReference type="PRINTS" id="PR01705">
    <property type="entry name" value="TSP1REPEAT"/>
</dbReference>
<dbReference type="EMBL" id="JAICCE010000012">
    <property type="protein sequence ID" value="KAG9270602.1"/>
    <property type="molecule type" value="Genomic_DNA"/>
</dbReference>
<dbReference type="CDD" id="cd00112">
    <property type="entry name" value="LDLa"/>
    <property type="match status" value="1"/>
</dbReference>
<organism evidence="28 29">
    <name type="scientific">Astyanax mexicanus</name>
    <name type="common">Blind cave fish</name>
    <name type="synonym">Astyanax fasciatus mexicanus</name>
    <dbReference type="NCBI Taxonomy" id="7994"/>
    <lineage>
        <taxon>Eukaryota</taxon>
        <taxon>Metazoa</taxon>
        <taxon>Chordata</taxon>
        <taxon>Craniata</taxon>
        <taxon>Vertebrata</taxon>
        <taxon>Euteleostomi</taxon>
        <taxon>Actinopterygii</taxon>
        <taxon>Neopterygii</taxon>
        <taxon>Teleostei</taxon>
        <taxon>Ostariophysi</taxon>
        <taxon>Characiformes</taxon>
        <taxon>Characoidei</taxon>
        <taxon>Acestrorhamphidae</taxon>
        <taxon>Acestrorhamphinae</taxon>
        <taxon>Astyanax</taxon>
    </lineage>
</organism>
<dbReference type="Proteomes" id="UP000752171">
    <property type="component" value="Unassembled WGS sequence"/>
</dbReference>
<evidence type="ECO:0000256" key="2">
    <source>
        <dbReference type="ARBA" id="ARBA00004613"/>
    </source>
</evidence>
<evidence type="ECO:0000256" key="14">
    <source>
        <dbReference type="ARBA" id="ARBA00023058"/>
    </source>
</evidence>
<comment type="subunit">
    <text evidence="21">Monomer or dimer; as a C5b-7 complex it can also form multimeric rosettes. Component of the membrane attack complex (MAC), composed of complement C5b, C6, C7, C8A, C8B, C8G and multiple copies of the pore-forming subunit C9.</text>
</comment>
<evidence type="ECO:0000256" key="13">
    <source>
        <dbReference type="ARBA" id="ARBA00022875"/>
    </source>
</evidence>
<dbReference type="Pfam" id="PF00057">
    <property type="entry name" value="Ldl_recept_a"/>
    <property type="match status" value="1"/>
</dbReference>
<keyword evidence="7" id="KW-0399">Innate immunity</keyword>